<reference evidence="2" key="1">
    <citation type="submission" date="2016-01" db="EMBL/GenBank/DDBJ databases">
        <authorList>
            <person name="Mitreva M."/>
            <person name="Pepin K.H."/>
            <person name="Mihindukulasuriya K.A."/>
            <person name="Fulton R."/>
            <person name="Fronick C."/>
            <person name="O'Laughlin M."/>
            <person name="Miner T."/>
            <person name="Herter B."/>
            <person name="Rosa B.A."/>
            <person name="Cordes M."/>
            <person name="Tomlinson C."/>
            <person name="Wollam A."/>
            <person name="Palsikar V.B."/>
            <person name="Mardis E.R."/>
            <person name="Wilson R.K."/>
        </authorList>
    </citation>
    <scope>NUCLEOTIDE SEQUENCE [LARGE SCALE GENOMIC DNA]</scope>
    <source>
        <strain evidence="2">KA00185</strain>
    </source>
</reference>
<gene>
    <name evidence="1" type="ORF">HMPREF3180_00959</name>
</gene>
<dbReference type="AlphaFoldDB" id="A0A134AHM5"/>
<comment type="caution">
    <text evidence="1">The sequence shown here is derived from an EMBL/GenBank/DDBJ whole genome shotgun (WGS) entry which is preliminary data.</text>
</comment>
<proteinExistence type="predicted"/>
<protein>
    <submittedName>
        <fullName evidence="1">Uncharacterized protein</fullName>
    </submittedName>
</protein>
<evidence type="ECO:0000313" key="1">
    <source>
        <dbReference type="EMBL" id="KXB67233.1"/>
    </source>
</evidence>
<dbReference type="OrthoDB" id="81409at2"/>
<dbReference type="PATRIC" id="fig|157687.3.peg.956"/>
<keyword evidence="2" id="KW-1185">Reference proteome</keyword>
<dbReference type="RefSeq" id="WP_060917759.1">
    <property type="nucleotide sequence ID" value="NZ_KQ960055.1"/>
</dbReference>
<name>A0A134AHM5_9FUSO</name>
<organism evidence="1 2">
    <name type="scientific">Leptotrichia wadei</name>
    <dbReference type="NCBI Taxonomy" id="157687"/>
    <lineage>
        <taxon>Bacteria</taxon>
        <taxon>Fusobacteriati</taxon>
        <taxon>Fusobacteriota</taxon>
        <taxon>Fusobacteriia</taxon>
        <taxon>Fusobacteriales</taxon>
        <taxon>Leptotrichiaceae</taxon>
        <taxon>Leptotrichia</taxon>
    </lineage>
</organism>
<dbReference type="EMBL" id="LSDD01000068">
    <property type="protein sequence ID" value="KXB67233.1"/>
    <property type="molecule type" value="Genomic_DNA"/>
</dbReference>
<dbReference type="Proteomes" id="UP000070483">
    <property type="component" value="Unassembled WGS sequence"/>
</dbReference>
<sequence>MNKYLELKKAIEEFLELRKNLNNRKDIKESHSLSLISYLCIVNYLVYGEISRFREDVKKDIEEEFRKWSQNLGKFDPLLDYYFVSVTLDGKDSEKNEEIRQINIKVGELTYKIKKLSIEIYINDLVSWRN</sequence>
<evidence type="ECO:0000313" key="2">
    <source>
        <dbReference type="Proteomes" id="UP000070483"/>
    </source>
</evidence>
<accession>A0A134AHM5</accession>